<dbReference type="PROSITE" id="PS51257">
    <property type="entry name" value="PROKAR_LIPOPROTEIN"/>
    <property type="match status" value="1"/>
</dbReference>
<comment type="caution">
    <text evidence="2">The sequence shown here is derived from an EMBL/GenBank/DDBJ whole genome shotgun (WGS) entry which is preliminary data.</text>
</comment>
<reference evidence="2 3" key="1">
    <citation type="submission" date="2018-05" db="EMBL/GenBank/DDBJ databases">
        <title>Whole genome sequencing of Paracoccus thiocyanatus SST.</title>
        <authorList>
            <person name="Ghosh W."/>
            <person name="Rameez M.J."/>
            <person name="Roy C."/>
        </authorList>
    </citation>
    <scope>NUCLEOTIDE SEQUENCE [LARGE SCALE GENOMIC DNA]</scope>
    <source>
        <strain evidence="2 3">SST</strain>
    </source>
</reference>
<gene>
    <name evidence="2" type="ORF">DIE28_17100</name>
</gene>
<evidence type="ECO:0008006" key="4">
    <source>
        <dbReference type="Google" id="ProtNLM"/>
    </source>
</evidence>
<dbReference type="OrthoDB" id="8724542at2"/>
<evidence type="ECO:0000313" key="3">
    <source>
        <dbReference type="Proteomes" id="UP000256679"/>
    </source>
</evidence>
<dbReference type="Gene3D" id="3.30.10.10">
    <property type="entry name" value="Trypsin Inhibitor V, subunit A"/>
    <property type="match status" value="1"/>
</dbReference>
<keyword evidence="1" id="KW-0732">Signal</keyword>
<evidence type="ECO:0000256" key="1">
    <source>
        <dbReference type="SAM" id="SignalP"/>
    </source>
</evidence>
<dbReference type="Proteomes" id="UP000256679">
    <property type="component" value="Unassembled WGS sequence"/>
</dbReference>
<dbReference type="EMBL" id="QFCQ01000174">
    <property type="protein sequence ID" value="RDW11840.1"/>
    <property type="molecule type" value="Genomic_DNA"/>
</dbReference>
<dbReference type="AlphaFoldDB" id="A0A3D8P6Y1"/>
<sequence>MRLMRRVLMLAPLWLLGACAQAPAPAPTVGAGAETCPAASFRGLTGQPRGVLDRMTLPAGTRIIGPRDAVTMDYNPGRMNFEIGEDGRIAKLGCY</sequence>
<dbReference type="Pfam" id="PF11720">
    <property type="entry name" value="Inhibitor_I78"/>
    <property type="match status" value="1"/>
</dbReference>
<name>A0A3D8P6Y1_9RHOB</name>
<evidence type="ECO:0000313" key="2">
    <source>
        <dbReference type="EMBL" id="RDW11840.1"/>
    </source>
</evidence>
<dbReference type="InterPro" id="IPR021719">
    <property type="entry name" value="Prot_inh_I78"/>
</dbReference>
<organism evidence="2 3">
    <name type="scientific">Paracoccus thiocyanatus</name>
    <dbReference type="NCBI Taxonomy" id="34006"/>
    <lineage>
        <taxon>Bacteria</taxon>
        <taxon>Pseudomonadati</taxon>
        <taxon>Pseudomonadota</taxon>
        <taxon>Alphaproteobacteria</taxon>
        <taxon>Rhodobacterales</taxon>
        <taxon>Paracoccaceae</taxon>
        <taxon>Paracoccus</taxon>
    </lineage>
</organism>
<feature type="signal peptide" evidence="1">
    <location>
        <begin position="1"/>
        <end position="20"/>
    </location>
</feature>
<proteinExistence type="predicted"/>
<accession>A0A3D8P6Y1</accession>
<keyword evidence="3" id="KW-1185">Reference proteome</keyword>
<protein>
    <recommendedName>
        <fullName evidence="4">Peptidase inhibitor I78 family protein</fullName>
    </recommendedName>
</protein>
<feature type="chain" id="PRO_5017537823" description="Peptidase inhibitor I78 family protein" evidence="1">
    <location>
        <begin position="21"/>
        <end position="95"/>
    </location>
</feature>